<accession>A0A947G759</accession>
<evidence type="ECO:0000313" key="1">
    <source>
        <dbReference type="EMBL" id="MBT9281107.1"/>
    </source>
</evidence>
<dbReference type="Proteomes" id="UP000748108">
    <property type="component" value="Unassembled WGS sequence"/>
</dbReference>
<protein>
    <submittedName>
        <fullName evidence="1">Uncharacterized protein</fullName>
    </submittedName>
</protein>
<organism evidence="1 2">
    <name type="scientific">Hydrogenibacillus schlegelii</name>
    <name type="common">Bacillus schlegelii</name>
    <dbReference type="NCBI Taxonomy" id="1484"/>
    <lineage>
        <taxon>Bacteria</taxon>
        <taxon>Bacillati</taxon>
        <taxon>Bacillota</taxon>
        <taxon>Bacilli</taxon>
        <taxon>Bacillales</taxon>
        <taxon>Bacillales Family X. Incertae Sedis</taxon>
        <taxon>Hydrogenibacillus</taxon>
    </lineage>
</organism>
<evidence type="ECO:0000313" key="2">
    <source>
        <dbReference type="Proteomes" id="UP000748108"/>
    </source>
</evidence>
<gene>
    <name evidence="1" type="ORF">KM312_00280</name>
</gene>
<dbReference type="AlphaFoldDB" id="A0A947G759"/>
<name>A0A947G759_HYDSH</name>
<reference evidence="1" key="1">
    <citation type="journal article" date="2021" name="Microbiology">
        <title>Metagenomic Analysis of the Microbial Community in the Underground Coal Fire Area (Kemerovo Region, Russia) Revealed Predominance of Thermophilic Members of the Phyla Deinococcus-thermus, Aquificae, and Firmicutes.</title>
        <authorList>
            <person name="Kadnikov V."/>
            <person name="Mardanov A.V."/>
            <person name="Beletsky A.V."/>
            <person name="Karnachuk O.V."/>
            <person name="Ravin N.V."/>
        </authorList>
    </citation>
    <scope>NUCLEOTIDE SEQUENCE</scope>
    <source>
        <strain evidence="1">RBS10-49</strain>
    </source>
</reference>
<comment type="caution">
    <text evidence="1">The sequence shown here is derived from an EMBL/GenBank/DDBJ whole genome shotgun (WGS) entry which is preliminary data.</text>
</comment>
<sequence>MLKRRVMGEVPIEGALEGVLQVVLGILSRAFKAAFGHFTGRSAGHAEALSAGDPSHNLSNLSYPEFTPFILHSSVPPMSSDLARSQLSKR</sequence>
<proteinExistence type="predicted"/>
<dbReference type="EMBL" id="JAHHQF010000007">
    <property type="protein sequence ID" value="MBT9281107.1"/>
    <property type="molecule type" value="Genomic_DNA"/>
</dbReference>